<dbReference type="EMBL" id="KB454510">
    <property type="protein sequence ID" value="EME29321.1"/>
    <property type="molecule type" value="Genomic_DNA"/>
</dbReference>
<dbReference type="SFLD" id="SFLDG01129">
    <property type="entry name" value="C1.5:_HAD__Beta-PGM__Phosphata"/>
    <property type="match status" value="1"/>
</dbReference>
<dbReference type="GO" id="GO:0003993">
    <property type="term" value="F:acid phosphatase activity"/>
    <property type="evidence" value="ECO:0007669"/>
    <property type="project" value="TreeGrafter"/>
</dbReference>
<dbReference type="Proteomes" id="UP000030680">
    <property type="component" value="Unassembled WGS sequence"/>
</dbReference>
<dbReference type="eggNOG" id="KOG4549">
    <property type="taxonomic scope" value="Eukaryota"/>
</dbReference>
<dbReference type="SUPFAM" id="SSF56784">
    <property type="entry name" value="HAD-like"/>
    <property type="match status" value="1"/>
</dbReference>
<dbReference type="STRING" id="130081.M2W121"/>
<dbReference type="Pfam" id="PF12689">
    <property type="entry name" value="Acid_PPase"/>
    <property type="match status" value="1"/>
</dbReference>
<evidence type="ECO:0000313" key="1">
    <source>
        <dbReference type="EMBL" id="EME29321.1"/>
    </source>
</evidence>
<dbReference type="GeneID" id="17088127"/>
<dbReference type="InterPro" id="IPR036412">
    <property type="entry name" value="HAD-like_sf"/>
</dbReference>
<dbReference type="InterPro" id="IPR023214">
    <property type="entry name" value="HAD_sf"/>
</dbReference>
<proteinExistence type="predicted"/>
<dbReference type="RefSeq" id="XP_005705841.1">
    <property type="nucleotide sequence ID" value="XM_005705784.1"/>
</dbReference>
<dbReference type="NCBIfam" id="TIGR01685">
    <property type="entry name" value="MDP-1"/>
    <property type="match status" value="1"/>
</dbReference>
<accession>M2W121</accession>
<gene>
    <name evidence="1" type="ORF">Gasu_33270</name>
</gene>
<organism evidence="1 2">
    <name type="scientific">Galdieria sulphuraria</name>
    <name type="common">Red alga</name>
    <dbReference type="NCBI Taxonomy" id="130081"/>
    <lineage>
        <taxon>Eukaryota</taxon>
        <taxon>Rhodophyta</taxon>
        <taxon>Bangiophyceae</taxon>
        <taxon>Galdieriales</taxon>
        <taxon>Galdieriaceae</taxon>
        <taxon>Galdieria</taxon>
    </lineage>
</organism>
<protein>
    <submittedName>
        <fullName evidence="1">Magnesium-dependent phosphatase 1</fullName>
    </submittedName>
</protein>
<dbReference type="InterPro" id="IPR010036">
    <property type="entry name" value="MDP_1_eu_arc"/>
</dbReference>
<dbReference type="NCBIfam" id="TIGR01681">
    <property type="entry name" value="HAD-SF-IIIC"/>
    <property type="match status" value="1"/>
</dbReference>
<reference evidence="2" key="1">
    <citation type="journal article" date="2013" name="Science">
        <title>Gene transfer from bacteria and archaea facilitated evolution of an extremophilic eukaryote.</title>
        <authorList>
            <person name="Schonknecht G."/>
            <person name="Chen W.H."/>
            <person name="Ternes C.M."/>
            <person name="Barbier G.G."/>
            <person name="Shrestha R.P."/>
            <person name="Stanke M."/>
            <person name="Brautigam A."/>
            <person name="Baker B.J."/>
            <person name="Banfield J.F."/>
            <person name="Garavito R.M."/>
            <person name="Carr K."/>
            <person name="Wilkerson C."/>
            <person name="Rensing S.A."/>
            <person name="Gagneul D."/>
            <person name="Dickenson N.E."/>
            <person name="Oesterhelt C."/>
            <person name="Lercher M.J."/>
            <person name="Weber A.P."/>
        </authorList>
    </citation>
    <scope>NUCLEOTIDE SEQUENCE [LARGE SCALE GENOMIC DNA]</scope>
    <source>
        <strain evidence="2">074W</strain>
    </source>
</reference>
<name>M2W121_GALSU</name>
<dbReference type="KEGG" id="gsl:Gasu_33270"/>
<dbReference type="OrthoDB" id="2865258at2759"/>
<dbReference type="SFLD" id="SFLDG01131">
    <property type="entry name" value="C1.5.2:_MDP_Like"/>
    <property type="match status" value="1"/>
</dbReference>
<dbReference type="OMA" id="GVWAWRK"/>
<dbReference type="PANTHER" id="PTHR17901:SF14">
    <property type="entry name" value="MAGNESIUM-DEPENDENT PHOSPHATASE 1"/>
    <property type="match status" value="1"/>
</dbReference>
<dbReference type="PANTHER" id="PTHR17901">
    <property type="entry name" value="MAGNESIUM-DEPENDENT PHOSPHATASE 1 MDP1"/>
    <property type="match status" value="1"/>
</dbReference>
<dbReference type="AlphaFoldDB" id="M2W121"/>
<dbReference type="InterPro" id="IPR010033">
    <property type="entry name" value="HAD_SF_ppase_IIIC"/>
</dbReference>
<dbReference type="Gene3D" id="3.40.50.1000">
    <property type="entry name" value="HAD superfamily/HAD-like"/>
    <property type="match status" value="1"/>
</dbReference>
<dbReference type="Gramene" id="EME29321">
    <property type="protein sequence ID" value="EME29321"/>
    <property type="gene ID" value="Gasu_33270"/>
</dbReference>
<keyword evidence="2" id="KW-1185">Reference proteome</keyword>
<dbReference type="SFLD" id="SFLDS00003">
    <property type="entry name" value="Haloacid_Dehalogenase"/>
    <property type="match status" value="1"/>
</dbReference>
<evidence type="ECO:0000313" key="2">
    <source>
        <dbReference type="Proteomes" id="UP000030680"/>
    </source>
</evidence>
<sequence length="176" mass="20396">MEGQRARLKEILKAGKLPKLAVFDLDYTIWAFWNDCTAGPPYRRQSSLTIVDRSGEVLHMYPQSRMILEEFQKERVSVGFASRSPVPKWTRKVVETFDLLSIVDNLCEIYPGSKEPHFKSLQKKTGISFDEMIFFDDEMRNLVDVSKLGVTCQYCPRGLSVDEVEKCLEAYRKKQM</sequence>